<dbReference type="GO" id="GO:0016787">
    <property type="term" value="F:hydrolase activity"/>
    <property type="evidence" value="ECO:0007669"/>
    <property type="project" value="UniProtKB-KW"/>
</dbReference>
<accession>A0ABW5XKT4</accession>
<reference evidence="2" key="1">
    <citation type="journal article" date="2019" name="Int. J. Syst. Evol. Microbiol.">
        <title>The Global Catalogue of Microorganisms (GCM) 10K type strain sequencing project: providing services to taxonomists for standard genome sequencing and annotation.</title>
        <authorList>
            <consortium name="The Broad Institute Genomics Platform"/>
            <consortium name="The Broad Institute Genome Sequencing Center for Infectious Disease"/>
            <person name="Wu L."/>
            <person name="Ma J."/>
        </authorList>
    </citation>
    <scope>NUCLEOTIDE SEQUENCE [LARGE SCALE GENOMIC DNA]</scope>
    <source>
        <strain evidence="2">KCTC 52232</strain>
    </source>
</reference>
<dbReference type="Proteomes" id="UP001597601">
    <property type="component" value="Unassembled WGS sequence"/>
</dbReference>
<dbReference type="EC" id="3.1.21.-" evidence="1"/>
<dbReference type="Pfam" id="PF09561">
    <property type="entry name" value="RE_HpaII"/>
    <property type="match status" value="1"/>
</dbReference>
<keyword evidence="1" id="KW-0540">Nuclease</keyword>
<name>A0ABW5XKT4_9SPHI</name>
<evidence type="ECO:0000313" key="1">
    <source>
        <dbReference type="EMBL" id="MFD2863678.1"/>
    </source>
</evidence>
<dbReference type="EMBL" id="JBHUON010000002">
    <property type="protein sequence ID" value="MFD2863678.1"/>
    <property type="molecule type" value="Genomic_DNA"/>
</dbReference>
<sequence>MSKTVILSKVKKAITVTYKVTGNSLCASAISKINDMRSIKHRIKGLCTGGYHLQYVYYTNLDLKNNLIMVDSFLPEILAYAVIYYYCNGVLNMADILKQLIALNPLQYNQSLGHKFYERKIKSFLSEIVLGFTHTLKGSSINDWNVFDKDGRAVYSPYSPNLFEEYLLQTAKIVTPNSGRYSFGTVITKNDEQFMTLKVEIGFME</sequence>
<evidence type="ECO:0000313" key="2">
    <source>
        <dbReference type="Proteomes" id="UP001597601"/>
    </source>
</evidence>
<keyword evidence="1" id="KW-0378">Hydrolase</keyword>
<keyword evidence="1" id="KW-0255">Endonuclease</keyword>
<comment type="caution">
    <text evidence="1">The sequence shown here is derived from an EMBL/GenBank/DDBJ whole genome shotgun (WGS) entry which is preliminary data.</text>
</comment>
<organism evidence="1 2">
    <name type="scientific">Mucilaginibacter antarcticus</name>
    <dbReference type="NCBI Taxonomy" id="1855725"/>
    <lineage>
        <taxon>Bacteria</taxon>
        <taxon>Pseudomonadati</taxon>
        <taxon>Bacteroidota</taxon>
        <taxon>Sphingobacteriia</taxon>
        <taxon>Sphingobacteriales</taxon>
        <taxon>Sphingobacteriaceae</taxon>
        <taxon>Mucilaginibacter</taxon>
    </lineage>
</organism>
<protein>
    <submittedName>
        <fullName evidence="1">HpaII family restriction endonuclease</fullName>
        <ecNumber evidence="1">3.1.21.-</ecNumber>
    </submittedName>
</protein>
<dbReference type="GO" id="GO:0004519">
    <property type="term" value="F:endonuclease activity"/>
    <property type="evidence" value="ECO:0007669"/>
    <property type="project" value="UniProtKB-KW"/>
</dbReference>
<dbReference type="InterPro" id="IPR019062">
    <property type="entry name" value="Restrct_endonuc_II_HpaII"/>
</dbReference>
<keyword evidence="2" id="KW-1185">Reference proteome</keyword>
<gene>
    <name evidence="1" type="ORF">ACFSYC_03165</name>
</gene>
<proteinExistence type="predicted"/>
<dbReference type="RefSeq" id="WP_377123434.1">
    <property type="nucleotide sequence ID" value="NZ_JBHUON010000002.1"/>
</dbReference>